<reference evidence="3" key="1">
    <citation type="submission" date="2013-06" db="EMBL/GenBank/DDBJ databases">
        <authorList>
            <person name="Zhao Q."/>
        </authorList>
    </citation>
    <scope>NUCLEOTIDE SEQUENCE</scope>
    <source>
        <strain evidence="3">cv. W1943</strain>
    </source>
</reference>
<keyword evidence="3" id="KW-1185">Reference proteome</keyword>
<proteinExistence type="predicted"/>
<dbReference type="Gramene" id="ORUFI06G16560.1">
    <property type="protein sequence ID" value="ORUFI06G16560.1"/>
    <property type="gene ID" value="ORUFI06G16560"/>
</dbReference>
<feature type="compositionally biased region" description="Polar residues" evidence="1">
    <location>
        <begin position="11"/>
        <end position="21"/>
    </location>
</feature>
<dbReference type="Proteomes" id="UP000008022">
    <property type="component" value="Unassembled WGS sequence"/>
</dbReference>
<accession>A0A0E0PY56</accession>
<name>A0A0E0PY56_ORYRU</name>
<feature type="region of interest" description="Disordered" evidence="1">
    <location>
        <begin position="1"/>
        <end position="22"/>
    </location>
</feature>
<evidence type="ECO:0000313" key="2">
    <source>
        <dbReference type="EnsemblPlants" id="ORUFI06G16560.1"/>
    </source>
</evidence>
<dbReference type="AlphaFoldDB" id="A0A0E0PY56"/>
<protein>
    <submittedName>
        <fullName evidence="2">Uncharacterized protein</fullName>
    </submittedName>
</protein>
<dbReference type="HOGENOM" id="CLU_2945832_0_0_1"/>
<evidence type="ECO:0000313" key="3">
    <source>
        <dbReference type="Proteomes" id="UP000008022"/>
    </source>
</evidence>
<sequence>MCKEVGGMVNNGGTRESSNQVALLRPSKCPTARTDQYLTQEPCYEEVPEGSEAYYNDEFF</sequence>
<dbReference type="EnsemblPlants" id="ORUFI06G16560.1">
    <property type="protein sequence ID" value="ORUFI06G16560.1"/>
    <property type="gene ID" value="ORUFI06G16560"/>
</dbReference>
<organism evidence="2 3">
    <name type="scientific">Oryza rufipogon</name>
    <name type="common">Brownbeard rice</name>
    <name type="synonym">Asian wild rice</name>
    <dbReference type="NCBI Taxonomy" id="4529"/>
    <lineage>
        <taxon>Eukaryota</taxon>
        <taxon>Viridiplantae</taxon>
        <taxon>Streptophyta</taxon>
        <taxon>Embryophyta</taxon>
        <taxon>Tracheophyta</taxon>
        <taxon>Spermatophyta</taxon>
        <taxon>Magnoliopsida</taxon>
        <taxon>Liliopsida</taxon>
        <taxon>Poales</taxon>
        <taxon>Poaceae</taxon>
        <taxon>BOP clade</taxon>
        <taxon>Oryzoideae</taxon>
        <taxon>Oryzeae</taxon>
        <taxon>Oryzinae</taxon>
        <taxon>Oryza</taxon>
    </lineage>
</organism>
<evidence type="ECO:0000256" key="1">
    <source>
        <dbReference type="SAM" id="MobiDB-lite"/>
    </source>
</evidence>
<reference evidence="2" key="2">
    <citation type="submission" date="2015-06" db="UniProtKB">
        <authorList>
            <consortium name="EnsemblPlants"/>
        </authorList>
    </citation>
    <scope>IDENTIFICATION</scope>
</reference>